<dbReference type="EMBL" id="CP114030">
    <property type="protein sequence ID" value="WAP71464.1"/>
    <property type="molecule type" value="Genomic_DNA"/>
</dbReference>
<dbReference type="Proteomes" id="UP001164020">
    <property type="component" value="Plasmid unnamed2"/>
</dbReference>
<geneLocation type="plasmid" evidence="2 3">
    <name>unnamed2</name>
</geneLocation>
<feature type="domain" description="Transposase IS204/IS1001/IS1096/IS1165 DDE" evidence="1">
    <location>
        <begin position="46"/>
        <end position="132"/>
    </location>
</feature>
<dbReference type="Pfam" id="PF01610">
    <property type="entry name" value="DDE_Tnp_ISL3"/>
    <property type="match status" value="1"/>
</dbReference>
<gene>
    <name evidence="2" type="ORF">OH818_27890</name>
</gene>
<evidence type="ECO:0000313" key="3">
    <source>
        <dbReference type="Proteomes" id="UP001164020"/>
    </source>
</evidence>
<name>A0ABY7C8W6_9HYPH</name>
<sequence>MRPRTKPRTLAQTGGDWGLRSDEVDVIRRIGQDRDAIVLIHLVRRFVDLVRRVGTKARDAGPVFDTWLLEAKTCGVRAMETFAAGLEQDRSAVNAALQTGWSNAQTEGQVNKLKLFKRSMYGRGNLDLLRRRFLMAS</sequence>
<protein>
    <submittedName>
        <fullName evidence="2">Transposase</fullName>
    </submittedName>
</protein>
<proteinExistence type="predicted"/>
<accession>A0ABY7C8W6</accession>
<evidence type="ECO:0000259" key="1">
    <source>
        <dbReference type="Pfam" id="PF01610"/>
    </source>
</evidence>
<dbReference type="InterPro" id="IPR002560">
    <property type="entry name" value="Transposase_DDE"/>
</dbReference>
<reference evidence="2" key="1">
    <citation type="submission" date="2022-12" db="EMBL/GenBank/DDBJ databases">
        <title>Jiella pelagia sp. nov., isolated from phosphonate enriched culture of Northwest Pacific surface seawater.</title>
        <authorList>
            <person name="Shin D.Y."/>
            <person name="Hwang C.Y."/>
        </authorList>
    </citation>
    <scope>NUCLEOTIDE SEQUENCE</scope>
    <source>
        <strain evidence="2">HL-NP1</strain>
        <plasmid evidence="2">unnamed2</plasmid>
    </source>
</reference>
<dbReference type="PANTHER" id="PTHR33498:SF1">
    <property type="entry name" value="TRANSPOSASE FOR INSERTION SEQUENCE ELEMENT IS1557"/>
    <property type="match status" value="1"/>
</dbReference>
<dbReference type="PANTHER" id="PTHR33498">
    <property type="entry name" value="TRANSPOSASE FOR INSERTION SEQUENCE ELEMENT IS1557"/>
    <property type="match status" value="1"/>
</dbReference>
<dbReference type="InterPro" id="IPR047951">
    <property type="entry name" value="Transpos_ISL3"/>
</dbReference>
<keyword evidence="3" id="KW-1185">Reference proteome</keyword>
<evidence type="ECO:0000313" key="2">
    <source>
        <dbReference type="EMBL" id="WAP71464.1"/>
    </source>
</evidence>
<organism evidence="2 3">
    <name type="scientific">Jiella pelagia</name>
    <dbReference type="NCBI Taxonomy" id="2986949"/>
    <lineage>
        <taxon>Bacteria</taxon>
        <taxon>Pseudomonadati</taxon>
        <taxon>Pseudomonadota</taxon>
        <taxon>Alphaproteobacteria</taxon>
        <taxon>Hyphomicrobiales</taxon>
        <taxon>Aurantimonadaceae</taxon>
        <taxon>Jiella</taxon>
    </lineage>
</organism>
<dbReference type="RefSeq" id="WP_245308682.1">
    <property type="nucleotide sequence ID" value="NZ_CP114030.1"/>
</dbReference>
<keyword evidence="2" id="KW-0614">Plasmid</keyword>